<dbReference type="Proteomes" id="UP001164250">
    <property type="component" value="Chromosome 6"/>
</dbReference>
<comment type="caution">
    <text evidence="1">The sequence shown here is derived from an EMBL/GenBank/DDBJ whole genome shotgun (WGS) entry which is preliminary data.</text>
</comment>
<gene>
    <name evidence="1" type="ORF">Patl1_15017</name>
</gene>
<protein>
    <submittedName>
        <fullName evidence="1">Uncharacterized protein</fullName>
    </submittedName>
</protein>
<proteinExistence type="predicted"/>
<organism evidence="1 2">
    <name type="scientific">Pistacia atlantica</name>
    <dbReference type="NCBI Taxonomy" id="434234"/>
    <lineage>
        <taxon>Eukaryota</taxon>
        <taxon>Viridiplantae</taxon>
        <taxon>Streptophyta</taxon>
        <taxon>Embryophyta</taxon>
        <taxon>Tracheophyta</taxon>
        <taxon>Spermatophyta</taxon>
        <taxon>Magnoliopsida</taxon>
        <taxon>eudicotyledons</taxon>
        <taxon>Gunneridae</taxon>
        <taxon>Pentapetalae</taxon>
        <taxon>rosids</taxon>
        <taxon>malvids</taxon>
        <taxon>Sapindales</taxon>
        <taxon>Anacardiaceae</taxon>
        <taxon>Pistacia</taxon>
    </lineage>
</organism>
<evidence type="ECO:0000313" key="1">
    <source>
        <dbReference type="EMBL" id="KAJ0095707.1"/>
    </source>
</evidence>
<reference evidence="2" key="1">
    <citation type="journal article" date="2023" name="G3 (Bethesda)">
        <title>Genome assembly and association tests identify interacting loci associated with vigor, precocity, and sex in interspecific pistachio rootstocks.</title>
        <authorList>
            <person name="Palmer W."/>
            <person name="Jacygrad E."/>
            <person name="Sagayaradj S."/>
            <person name="Cavanaugh K."/>
            <person name="Han R."/>
            <person name="Bertier L."/>
            <person name="Beede B."/>
            <person name="Kafkas S."/>
            <person name="Golino D."/>
            <person name="Preece J."/>
            <person name="Michelmore R."/>
        </authorList>
    </citation>
    <scope>NUCLEOTIDE SEQUENCE [LARGE SCALE GENOMIC DNA]</scope>
</reference>
<name>A0ACC1BA19_9ROSI</name>
<sequence>MVMASSTTTNPITTPPTIQPHRHHRKKGKIIVIMGATGTGNSRLSIDLATGYFPSEINNSDKMQVYKSLVLTTNKIYLHERQNIIHHLLGEFDWQEGELTPVEFCHLAHLTVFDINSCKITPFFAGGFNSFIYALLVKEEHKRYPAQNSVSAAQQILLPSGEFGVEFLGVLWGAIGTPNSGPKRSTPNSPTWGVRGRNQVWGRTLGSSTPNFPTWAVWGGTLRSKSLGFQLHPKELPKIPPRTLQVGKFWGIPGSLRWNFGKFWGVRGGIFGSSLGCSWNPKLLDPAFHPKIPNCTPKNSQKFHPELSKLGSFGEFRRVPPQTPQHGEFEVELRKVLGSSGWNFWEFFGVQLEPQNLGPSVPPQTPQLYPKERPKIPP</sequence>
<dbReference type="EMBL" id="CM047902">
    <property type="protein sequence ID" value="KAJ0095707.1"/>
    <property type="molecule type" value="Genomic_DNA"/>
</dbReference>
<evidence type="ECO:0000313" key="2">
    <source>
        <dbReference type="Proteomes" id="UP001164250"/>
    </source>
</evidence>
<keyword evidence="2" id="KW-1185">Reference proteome</keyword>
<accession>A0ACC1BA19</accession>